<evidence type="ECO:0000256" key="3">
    <source>
        <dbReference type="ARBA" id="ARBA00010869"/>
    </source>
</evidence>
<evidence type="ECO:0000256" key="1">
    <source>
        <dbReference type="ARBA" id="ARBA00001274"/>
    </source>
</evidence>
<reference evidence="10" key="1">
    <citation type="submission" date="2019-11" db="EMBL/GenBank/DDBJ databases">
        <authorList>
            <person name="Feng L."/>
        </authorList>
    </citation>
    <scope>NUCLEOTIDE SEQUENCE</scope>
    <source>
        <strain evidence="10">CsymbiosumLFYP84</strain>
    </source>
</reference>
<dbReference type="EMBL" id="CACRUA010000020">
    <property type="protein sequence ID" value="VYU18663.1"/>
    <property type="molecule type" value="Genomic_DNA"/>
</dbReference>
<dbReference type="SUPFAM" id="SSF53686">
    <property type="entry name" value="Tryptophan synthase beta subunit-like PLP-dependent enzymes"/>
    <property type="match status" value="1"/>
</dbReference>
<dbReference type="GO" id="GO:0004794">
    <property type="term" value="F:threonine deaminase activity"/>
    <property type="evidence" value="ECO:0007669"/>
    <property type="project" value="UniProtKB-EC"/>
</dbReference>
<dbReference type="FunFam" id="3.40.50.1100:FF:000005">
    <property type="entry name" value="Threonine dehydratase catabolic"/>
    <property type="match status" value="1"/>
</dbReference>
<evidence type="ECO:0000256" key="4">
    <source>
        <dbReference type="ARBA" id="ARBA00012096"/>
    </source>
</evidence>
<gene>
    <name evidence="10" type="primary">tdcB_1</name>
    <name evidence="10" type="ORF">CSLFYP84_01530</name>
</gene>
<evidence type="ECO:0000313" key="10">
    <source>
        <dbReference type="EMBL" id="VYU18663.1"/>
    </source>
</evidence>
<feature type="domain" description="Tryptophan synthase beta chain-like PALP" evidence="9">
    <location>
        <begin position="16"/>
        <end position="305"/>
    </location>
</feature>
<comment type="cofactor">
    <cofactor evidence="2">
        <name>pyridoxal 5'-phosphate</name>
        <dbReference type="ChEBI" id="CHEBI:597326"/>
    </cofactor>
</comment>
<dbReference type="PANTHER" id="PTHR48078">
    <property type="entry name" value="THREONINE DEHYDRATASE, MITOCHONDRIAL-RELATED"/>
    <property type="match status" value="1"/>
</dbReference>
<comment type="catalytic activity">
    <reaction evidence="1">
        <text>L-threonine = 2-oxobutanoate + NH4(+)</text>
        <dbReference type="Rhea" id="RHEA:22108"/>
        <dbReference type="ChEBI" id="CHEBI:16763"/>
        <dbReference type="ChEBI" id="CHEBI:28938"/>
        <dbReference type="ChEBI" id="CHEBI:57926"/>
        <dbReference type="EC" id="4.3.1.19"/>
    </reaction>
</comment>
<keyword evidence="5" id="KW-0663">Pyridoxal phosphate</keyword>
<dbReference type="GO" id="GO:0006567">
    <property type="term" value="P:L-threonine catabolic process"/>
    <property type="evidence" value="ECO:0007669"/>
    <property type="project" value="TreeGrafter"/>
</dbReference>
<dbReference type="Pfam" id="PF00291">
    <property type="entry name" value="PALP"/>
    <property type="match status" value="1"/>
</dbReference>
<dbReference type="InterPro" id="IPR050147">
    <property type="entry name" value="Ser/Thr_Dehydratase"/>
</dbReference>
<comment type="function">
    <text evidence="7">Catalyzes the anaerobic formation of alpha-ketobutyrate and ammonia from threonine in a two-step reaction. The first step involved a dehydration of threonine and a production of enamine intermediates (aminocrotonate), which tautomerizes to its imine form (iminobutyrate). Both intermediates are unstable and short-lived. The second step is the nonenzymatic hydrolysis of the enamine/imine intermediates to form 2-ketobutyrate and free ammonia. In the low water environment of the cell, the second step is accelerated by RidA.</text>
</comment>
<organism evidence="10">
    <name type="scientific">Clostridium symbiosum</name>
    <name type="common">Bacteroides symbiosus</name>
    <dbReference type="NCBI Taxonomy" id="1512"/>
    <lineage>
        <taxon>Bacteria</taxon>
        <taxon>Bacillati</taxon>
        <taxon>Bacillota</taxon>
        <taxon>Clostridia</taxon>
        <taxon>Lachnospirales</taxon>
        <taxon>Lachnospiraceae</taxon>
        <taxon>Otoolea</taxon>
    </lineage>
</organism>
<name>A0A6N3CYV3_CLOSY</name>
<dbReference type="InterPro" id="IPR001926">
    <property type="entry name" value="TrpB-like_PALP"/>
</dbReference>
<dbReference type="GO" id="GO:0003941">
    <property type="term" value="F:L-serine ammonia-lyase activity"/>
    <property type="evidence" value="ECO:0007669"/>
    <property type="project" value="TreeGrafter"/>
</dbReference>
<evidence type="ECO:0000256" key="7">
    <source>
        <dbReference type="ARBA" id="ARBA00025527"/>
    </source>
</evidence>
<dbReference type="GO" id="GO:0006565">
    <property type="term" value="P:L-serine catabolic process"/>
    <property type="evidence" value="ECO:0007669"/>
    <property type="project" value="TreeGrafter"/>
</dbReference>
<dbReference type="Gene3D" id="3.40.50.1100">
    <property type="match status" value="2"/>
</dbReference>
<evidence type="ECO:0000259" key="9">
    <source>
        <dbReference type="Pfam" id="PF00291"/>
    </source>
</evidence>
<dbReference type="InterPro" id="IPR000634">
    <property type="entry name" value="Ser/Thr_deHydtase_PyrdxlP-BS"/>
</dbReference>
<dbReference type="EC" id="4.3.1.19" evidence="4"/>
<dbReference type="InterPro" id="IPR036052">
    <property type="entry name" value="TrpB-like_PALP_sf"/>
</dbReference>
<accession>A0A6N3CYV3</accession>
<proteinExistence type="inferred from homology"/>
<dbReference type="GO" id="GO:0030170">
    <property type="term" value="F:pyridoxal phosphate binding"/>
    <property type="evidence" value="ECO:0007669"/>
    <property type="project" value="InterPro"/>
</dbReference>
<sequence length="322" mass="34916">MFGKQDIMEARERLAPYIYQTPVLHLQNLDDILGCRVYIKPECMQRTNSFKIRGALNKMLSMPKEELENGVVAASSGNHGKGVAFAAKLLGVKATIVIPDNAPQVKVDGIRKLGAEVVQCKLSERHIIAGQLSERYGYTIIHPYDDYQIIAGQGTLGLEIAEQLPDVNYVVVPIGGGGLIGGVSVAVKSQIPKAQVIGAEPYVLRRYAMSVEAGERVNLEEQKSVADALLTQKPGERNYPIVTGNVEGFVGVKDESMLKAMKLLLMEGKILAEPSSCIGIGAAVQGELQKWNVKKSDKVCFVVSGGNVGLDQIKKLEEVELE</sequence>
<dbReference type="AlphaFoldDB" id="A0A6N3CYV3"/>
<keyword evidence="6 10" id="KW-0456">Lyase</keyword>
<evidence type="ECO:0000256" key="6">
    <source>
        <dbReference type="ARBA" id="ARBA00023239"/>
    </source>
</evidence>
<dbReference type="PROSITE" id="PS00165">
    <property type="entry name" value="DEHYDRATASE_SER_THR"/>
    <property type="match status" value="1"/>
</dbReference>
<protein>
    <recommendedName>
        <fullName evidence="4">threonine ammonia-lyase</fullName>
        <ecNumber evidence="4">4.3.1.19</ecNumber>
    </recommendedName>
    <alternativeName>
        <fullName evidence="8">Threonine deaminase</fullName>
    </alternativeName>
</protein>
<dbReference type="CDD" id="cd01562">
    <property type="entry name" value="Thr-dehyd"/>
    <property type="match status" value="1"/>
</dbReference>
<comment type="similarity">
    <text evidence="3">Belongs to the serine/threonine dehydratase family.</text>
</comment>
<evidence type="ECO:0000256" key="5">
    <source>
        <dbReference type="ARBA" id="ARBA00022898"/>
    </source>
</evidence>
<evidence type="ECO:0000256" key="8">
    <source>
        <dbReference type="ARBA" id="ARBA00031427"/>
    </source>
</evidence>
<dbReference type="PANTHER" id="PTHR48078:SF6">
    <property type="entry name" value="L-THREONINE DEHYDRATASE CATABOLIC TDCB"/>
    <property type="match status" value="1"/>
</dbReference>
<dbReference type="RefSeq" id="WP_021642570.1">
    <property type="nucleotide sequence ID" value="NZ_CACRUA010000020.1"/>
</dbReference>
<dbReference type="GO" id="GO:0009097">
    <property type="term" value="P:isoleucine biosynthetic process"/>
    <property type="evidence" value="ECO:0007669"/>
    <property type="project" value="TreeGrafter"/>
</dbReference>
<evidence type="ECO:0000256" key="2">
    <source>
        <dbReference type="ARBA" id="ARBA00001933"/>
    </source>
</evidence>